<dbReference type="KEGG" id="gso:PH603_04380"/>
<evidence type="ECO:0008006" key="4">
    <source>
        <dbReference type="Google" id="ProtNLM"/>
    </source>
</evidence>
<organism evidence="2 3">
    <name type="scientific">Gimibacter soli</name>
    <dbReference type="NCBI Taxonomy" id="3024400"/>
    <lineage>
        <taxon>Bacteria</taxon>
        <taxon>Pseudomonadati</taxon>
        <taxon>Pseudomonadota</taxon>
        <taxon>Alphaproteobacteria</taxon>
        <taxon>Kordiimonadales</taxon>
        <taxon>Temperatibacteraceae</taxon>
        <taxon>Gimibacter</taxon>
    </lineage>
</organism>
<dbReference type="EMBL" id="CP116805">
    <property type="protein sequence ID" value="WCL54994.1"/>
    <property type="molecule type" value="Genomic_DNA"/>
</dbReference>
<sequence length="117" mass="12823">MKRSTFAFALLAVSLGAVPAAAENCGEPPLTVPSIPGDGGALTTDELRDARDTVIAYSNSVDAYLACMDERMVKLSPYMTKDQYARWTEDSNALHDGRRDLQIKLNEAIRAYRRAQG</sequence>
<protein>
    <recommendedName>
        <fullName evidence="4">UrcA family protein</fullName>
    </recommendedName>
</protein>
<keyword evidence="3" id="KW-1185">Reference proteome</keyword>
<evidence type="ECO:0000256" key="1">
    <source>
        <dbReference type="SAM" id="SignalP"/>
    </source>
</evidence>
<accession>A0AAE9XRX5</accession>
<feature type="signal peptide" evidence="1">
    <location>
        <begin position="1"/>
        <end position="22"/>
    </location>
</feature>
<evidence type="ECO:0000313" key="3">
    <source>
        <dbReference type="Proteomes" id="UP001217500"/>
    </source>
</evidence>
<name>A0AAE9XRX5_9PROT</name>
<gene>
    <name evidence="2" type="ORF">PH603_04380</name>
</gene>
<dbReference type="Proteomes" id="UP001217500">
    <property type="component" value="Chromosome"/>
</dbReference>
<evidence type="ECO:0000313" key="2">
    <source>
        <dbReference type="EMBL" id="WCL54994.1"/>
    </source>
</evidence>
<proteinExistence type="predicted"/>
<dbReference type="RefSeq" id="WP_289504740.1">
    <property type="nucleotide sequence ID" value="NZ_CP116805.1"/>
</dbReference>
<reference evidence="2" key="1">
    <citation type="submission" date="2023-01" db="EMBL/GenBank/DDBJ databases">
        <title>The genome sequence of Kordiimonadaceae bacterium 6D33.</title>
        <authorList>
            <person name="Liu Y."/>
        </authorList>
    </citation>
    <scope>NUCLEOTIDE SEQUENCE</scope>
    <source>
        <strain evidence="2">6D33</strain>
    </source>
</reference>
<feature type="chain" id="PRO_5041969083" description="UrcA family protein" evidence="1">
    <location>
        <begin position="23"/>
        <end position="117"/>
    </location>
</feature>
<dbReference type="AlphaFoldDB" id="A0AAE9XRX5"/>
<keyword evidence="1" id="KW-0732">Signal</keyword>